<keyword evidence="10" id="KW-1185">Reference proteome</keyword>
<evidence type="ECO:0000256" key="1">
    <source>
        <dbReference type="ARBA" id="ARBA00004651"/>
    </source>
</evidence>
<sequence>MKSDTRKTRSWFWNWVVNNRLVSILTITLLILLILLVLSKVPWLATPFVLVWQIVGLPIILAGVGYYLLNPLVDLLEKRHIGRTWSTLGLFVIIALLLVWGIGSLIPMVQRQLTTLIAEWPHYWRDATNMVSTWLQDDRLSGLKSQLDQFNQQLSDSSSAAVSSFAQSTVSSVGGIVSRVVSIAVGVITAPFILFYLLRDGHQLPDYLAKVLPIKHRQSAKHLLVEMNRQVSNYVRGQLIVAFIVAMLFYVGFLIVGLRFALLLGIVAGVLNLVPYLGSFLAMVPAVVVAAFVSPWMLVKVLIVFIVEQTLEGRLISPFVLGSSLKIHPLTIIFILLISGKAFGVLGVILGIPGYAVIRVAATESFQWYRQFVGGYDEATEAPAPVTEQGETTPDEKD</sequence>
<comment type="subcellular location">
    <subcellularLocation>
        <location evidence="1">Cell membrane</location>
        <topology evidence="1">Multi-pass membrane protein</topology>
    </subcellularLocation>
</comment>
<dbReference type="PANTHER" id="PTHR21716:SF53">
    <property type="entry name" value="PERMEASE PERM-RELATED"/>
    <property type="match status" value="1"/>
</dbReference>
<evidence type="ECO:0000256" key="2">
    <source>
        <dbReference type="ARBA" id="ARBA00009773"/>
    </source>
</evidence>
<dbReference type="EMBL" id="JBHTOM010000002">
    <property type="protein sequence ID" value="MFD1548460.1"/>
    <property type="molecule type" value="Genomic_DNA"/>
</dbReference>
<accession>A0ABW4H177</accession>
<gene>
    <name evidence="9" type="ORF">ACFQ5T_01970</name>
</gene>
<feature type="transmembrane region" description="Helical" evidence="8">
    <location>
        <begin position="21"/>
        <end position="38"/>
    </location>
</feature>
<organism evidence="9 10">
    <name type="scientific">Levilactobacillus fuyuanensis</name>
    <dbReference type="NCBI Taxonomy" id="2486022"/>
    <lineage>
        <taxon>Bacteria</taxon>
        <taxon>Bacillati</taxon>
        <taxon>Bacillota</taxon>
        <taxon>Bacilli</taxon>
        <taxon>Lactobacillales</taxon>
        <taxon>Lactobacillaceae</taxon>
        <taxon>Levilactobacillus</taxon>
    </lineage>
</organism>
<keyword evidence="4" id="KW-1003">Cell membrane</keyword>
<evidence type="ECO:0000256" key="6">
    <source>
        <dbReference type="ARBA" id="ARBA00022989"/>
    </source>
</evidence>
<dbReference type="InterPro" id="IPR002549">
    <property type="entry name" value="AI-2E-like"/>
</dbReference>
<evidence type="ECO:0000313" key="9">
    <source>
        <dbReference type="EMBL" id="MFD1548460.1"/>
    </source>
</evidence>
<feature type="transmembrane region" description="Helical" evidence="8">
    <location>
        <begin position="344"/>
        <end position="362"/>
    </location>
</feature>
<evidence type="ECO:0000256" key="7">
    <source>
        <dbReference type="ARBA" id="ARBA00023136"/>
    </source>
</evidence>
<feature type="transmembrane region" description="Helical" evidence="8">
    <location>
        <begin position="239"/>
        <end position="268"/>
    </location>
</feature>
<dbReference type="Proteomes" id="UP001597195">
    <property type="component" value="Unassembled WGS sequence"/>
</dbReference>
<reference evidence="10" key="1">
    <citation type="journal article" date="2019" name="Int. J. Syst. Evol. Microbiol.">
        <title>The Global Catalogue of Microorganisms (GCM) 10K type strain sequencing project: providing services to taxonomists for standard genome sequencing and annotation.</title>
        <authorList>
            <consortium name="The Broad Institute Genomics Platform"/>
            <consortium name="The Broad Institute Genome Sequencing Center for Infectious Disease"/>
            <person name="Wu L."/>
            <person name="Ma J."/>
        </authorList>
    </citation>
    <scope>NUCLEOTIDE SEQUENCE [LARGE SCALE GENOMIC DNA]</scope>
    <source>
        <strain evidence="10">CCM 8906</strain>
    </source>
</reference>
<dbReference type="RefSeq" id="WP_125700096.1">
    <property type="nucleotide sequence ID" value="NZ_JBHTOM010000002.1"/>
</dbReference>
<keyword evidence="7 8" id="KW-0472">Membrane</keyword>
<feature type="transmembrane region" description="Helical" evidence="8">
    <location>
        <begin position="319"/>
        <end position="338"/>
    </location>
</feature>
<comment type="similarity">
    <text evidence="2">Belongs to the autoinducer-2 exporter (AI-2E) (TC 2.A.86) family.</text>
</comment>
<dbReference type="PANTHER" id="PTHR21716">
    <property type="entry name" value="TRANSMEMBRANE PROTEIN"/>
    <property type="match status" value="1"/>
</dbReference>
<feature type="transmembrane region" description="Helical" evidence="8">
    <location>
        <begin position="176"/>
        <end position="198"/>
    </location>
</feature>
<keyword evidence="3" id="KW-0813">Transport</keyword>
<comment type="caution">
    <text evidence="9">The sequence shown here is derived from an EMBL/GenBank/DDBJ whole genome shotgun (WGS) entry which is preliminary data.</text>
</comment>
<evidence type="ECO:0000256" key="3">
    <source>
        <dbReference type="ARBA" id="ARBA00022448"/>
    </source>
</evidence>
<feature type="transmembrane region" description="Helical" evidence="8">
    <location>
        <begin position="50"/>
        <end position="69"/>
    </location>
</feature>
<evidence type="ECO:0000256" key="8">
    <source>
        <dbReference type="SAM" id="Phobius"/>
    </source>
</evidence>
<proteinExistence type="inferred from homology"/>
<protein>
    <submittedName>
        <fullName evidence="9">AI-2E family transporter</fullName>
    </submittedName>
</protein>
<keyword evidence="5 8" id="KW-0812">Transmembrane</keyword>
<feature type="transmembrane region" description="Helical" evidence="8">
    <location>
        <begin position="280"/>
        <end position="307"/>
    </location>
</feature>
<keyword evidence="6 8" id="KW-1133">Transmembrane helix</keyword>
<name>A0ABW4H177_9LACO</name>
<dbReference type="Pfam" id="PF01594">
    <property type="entry name" value="AI-2E_transport"/>
    <property type="match status" value="1"/>
</dbReference>
<evidence type="ECO:0000256" key="4">
    <source>
        <dbReference type="ARBA" id="ARBA00022475"/>
    </source>
</evidence>
<evidence type="ECO:0000256" key="5">
    <source>
        <dbReference type="ARBA" id="ARBA00022692"/>
    </source>
</evidence>
<evidence type="ECO:0000313" key="10">
    <source>
        <dbReference type="Proteomes" id="UP001597195"/>
    </source>
</evidence>
<feature type="transmembrane region" description="Helical" evidence="8">
    <location>
        <begin position="90"/>
        <end position="109"/>
    </location>
</feature>